<dbReference type="Proteomes" id="UP000243217">
    <property type="component" value="Unassembled WGS sequence"/>
</dbReference>
<sequence length="2378" mass="268544">MTEKLWPPVSGYSIACWLHFPPQGEQLRKSHTVSLALCEGLLMQNNSSMYAVLVGPALTLYHSKEDAVSGCSDIATHEITDYRDMESLSFLISTALNDELVFRTESSSDFDMWRKTLLQVVVPRTYVNLISIYALEQPQCYTRIYFDANSNCLRVDTSSSAQSSTVARNMSALFKNVDISLFATNLPSWHHVILAHRKSVVGSSIITLYIDGAEVTSKKLHYPSAPVPCSMQCFLGQDPQFPSAIRPMCIGPLWLLSDVLPPLGATVMFLLGPDFTYQFTGNTSSFGSLNEWTEAAMTQLLHRLSKRRVDVVRAAKRLSLAKCIAASQTDWACSMSSILDDDDQAPRESLFRNFLVTHCQLHVLGAEVLSLISSFKWSEEHNLWATHTPTRENVQVLYVDTEIRSPLDFPRVLPSLGGLGAILYPWFDVITSSRELMLVLKIIVQCLKKTPELMADFLDRNGHAHIIAFICDHIDWVDASVLQALCKFAISGNLKLDTHYMQAALDSKLNKFSYPVIVDTHAMQHIVLNPIFRNALNLSLQNTLVTLISYTVHPTNPNALFNCRLLRQIHLLPWILEYICHLCHTYEIACDHDKEMLDMKQCGPRFIDRFANDNLEQLFCILSSFLSVEADIDDVQHISDCLLKTLGDESRWVCRCVLQYLLSDVESPSPLIARTLVDSVLHRLEIDRSARVKAPSWYGQDNPIAFSPTGFEVVLMEILLLTPSENVMSIDGLLALRILLSLSQVQPAFGAHLLVNSQLSVRLNQVLHRHKNCLGVAIPILAFVTLLPLHLVKYDAKNLATAFPEPSKYTPVAMDRVCIDTVWGIVGDLWKRNQSEDEIEETSLKSFEWLRNRLEKDALAFQAICRSSLWFLTMSSRCIVLRDLAPNDLKTISSRAAQCVISFLKKSFFERDDWADNMLYCLTLWYDIEDGAELWLNLLLQLLEEVLQPNVSVVAMKNLCSVFVGLLRIPTTELNYKSNKKSSIVLPQTFIFTVVQFITRTISHLSAAPSLGDESERYFYSILVFTVQCYLIHGICPTKEYRNDHIALLNFAILHKDLLLQQMNGSSILVYASTQGVADIYASGFRLNMRQLSLTSHHTQKELSIGTETDRIFILCFATGLLKLLTEYNESVAWVAVQLWKFLLTQRPMLMQELLIVEPKAKLLNSMSATKTSTIDMFHKGLDQLLVVNAVPSVEWQVFFTWLTANISALRDVLFSRTDSMFASISELLENVISIRKTSKAELTIHIPIVQAHVLYTTPSNGEIDHQLGVACSQLVAVERQTLYDIERAMEEAYRKWQQTQHDSQIYRLLWKTSHKVENTKSSASVYQASWMGEMALDCTEGPCRMRLRLKAWKNISTNVVHDTQPKSCVKGAIVDVFSILQQCLEFHDLVEVYRQCTSKYTSAIDRELLVNEITSQCKYPKTRERLQDIDISPFTIAQTIYEEFLKSDHFLSLGISATVVHDVAKVIESGNSGQWPSNLFDNCDSEAMQNSLLRKPSVSLVEDEDDKDKDEEEKEKEKGEVLLDVSDEEDEEQTPSSRLSILSAPDTSILLNEPPQGIVDQTTYGCILRYLHRNDLTPLHSYNVVYINGMQKAMGVFLFCQIAIYFIEGYTVIPVAEDDERKKRTHLQTIVDLTEVLKAKTSAFRVQPRSDYNKTSNITWRLKYDQIKQFYRIKYQLRPVGLEFVDVGGATFFCTYDSKSSREDVFKTLFTMPIRNSIYWAHVLRPGPLSSFKRLRQSFTKKWLRGEMSNFEYLIELNAMAGRSFNDLTQYPIFPWVLADYTSDTLDLKNPQTFRDLSKPMGALGSTRSLQFQERFQAMCSDGFDSPAFHYGTHYSCSAYVTYYLLRLEPYTSMAKELQGGYFDKADRLFRSIGASWLSASSENLQDVRELIPEFYYLPEFLVNANRYDLGTTQSGIVVDDVVLPPWARGDPREFIRLHRQALESKYVSENLHQWIDLIFGFKQRAEAAIEAQNVFMHLTYEGAIDIDAITDPVIREATLAQIENFGQTPSKLFNSPHPQRKVPSLHLQSHSTLMTHAHDLSLNAQSSIEAFVKWHAPLAPPLVSIGKEYVNLKKATSAHLLHNEVIGDIKLTGDKFVARGSRCTLVPPRFKKYIDWGTEGILVLRSLPKGKALFTIAGAQFSNIRCAAFSDDGSTLVSGGDDGVVSVFQCNKVNGQRIFTHKGKLAAHDASVLCVAIDKSFNLIVSGSKDLSAIVWDARTQLYVRELSGHSTPILHVGINGSNGNIMTAAASELCLWSINGDLLASALLPTFGLNPITCAISTRCDMWQNGVNIVTGHSNGTIACWGIQYPSDLYNEHSDLKKKELIDPVITPPCRLYLMKLLLEHRAAVTAVDADQRQLISADADGVCLKWQDDT</sequence>
<dbReference type="OrthoDB" id="26681at2759"/>
<dbReference type="InterPro" id="IPR023362">
    <property type="entry name" value="PH-BEACH_dom"/>
</dbReference>
<accession>A0A1V9YX62</accession>
<feature type="compositionally biased region" description="Acidic residues" evidence="4">
    <location>
        <begin position="1502"/>
        <end position="1515"/>
    </location>
</feature>
<dbReference type="PROSITE" id="PS50294">
    <property type="entry name" value="WD_REPEATS_REGION"/>
    <property type="match status" value="1"/>
</dbReference>
<dbReference type="SMART" id="SM00233">
    <property type="entry name" value="PH"/>
    <property type="match status" value="1"/>
</dbReference>
<dbReference type="InterPro" id="IPR036322">
    <property type="entry name" value="WD40_repeat_dom_sf"/>
</dbReference>
<gene>
    <name evidence="7" type="ORF">THRCLA_09381</name>
</gene>
<feature type="domain" description="BEACH-type PH" evidence="6">
    <location>
        <begin position="1574"/>
        <end position="1711"/>
    </location>
</feature>
<feature type="region of interest" description="Disordered" evidence="4">
    <location>
        <begin position="1497"/>
        <end position="1539"/>
    </location>
</feature>
<dbReference type="Gene3D" id="2.130.10.10">
    <property type="entry name" value="YVTN repeat-like/Quinoprotein amine dehydrogenase"/>
    <property type="match status" value="1"/>
</dbReference>
<dbReference type="InterPro" id="IPR000409">
    <property type="entry name" value="BEACH_dom"/>
</dbReference>
<dbReference type="PROSITE" id="PS50082">
    <property type="entry name" value="WD_REPEATS_2"/>
    <property type="match status" value="1"/>
</dbReference>
<evidence type="ECO:0000259" key="6">
    <source>
        <dbReference type="PROSITE" id="PS51783"/>
    </source>
</evidence>
<comment type="caution">
    <text evidence="7">The sequence shown here is derived from an EMBL/GenBank/DDBJ whole genome shotgun (WGS) entry which is preliminary data.</text>
</comment>
<dbReference type="SUPFAM" id="SSF50729">
    <property type="entry name" value="PH domain-like"/>
    <property type="match status" value="2"/>
</dbReference>
<evidence type="ECO:0000259" key="5">
    <source>
        <dbReference type="PROSITE" id="PS50197"/>
    </source>
</evidence>
<dbReference type="SMART" id="SM00320">
    <property type="entry name" value="WD40"/>
    <property type="match status" value="4"/>
</dbReference>
<evidence type="ECO:0008006" key="9">
    <source>
        <dbReference type="Google" id="ProtNLM"/>
    </source>
</evidence>
<dbReference type="PANTHER" id="PTHR46108:SF4">
    <property type="entry name" value="BLUE CHEESE"/>
    <property type="match status" value="1"/>
</dbReference>
<dbReference type="InterPro" id="IPR019775">
    <property type="entry name" value="WD40_repeat_CS"/>
</dbReference>
<keyword evidence="8" id="KW-1185">Reference proteome</keyword>
<proteinExistence type="predicted"/>
<dbReference type="SUPFAM" id="SSF50978">
    <property type="entry name" value="WD40 repeat-like"/>
    <property type="match status" value="1"/>
</dbReference>
<evidence type="ECO:0000256" key="3">
    <source>
        <dbReference type="PROSITE-ProRule" id="PRU00221"/>
    </source>
</evidence>
<evidence type="ECO:0000313" key="8">
    <source>
        <dbReference type="Proteomes" id="UP000243217"/>
    </source>
</evidence>
<evidence type="ECO:0000256" key="2">
    <source>
        <dbReference type="ARBA" id="ARBA00022737"/>
    </source>
</evidence>
<dbReference type="InterPro" id="IPR001849">
    <property type="entry name" value="PH_domain"/>
</dbReference>
<keyword evidence="2" id="KW-0677">Repeat</keyword>
<feature type="domain" description="BEACH" evidence="5">
    <location>
        <begin position="1729"/>
        <end position="2022"/>
    </location>
</feature>
<dbReference type="InterPro" id="IPR051944">
    <property type="entry name" value="BEACH_domain_protein"/>
</dbReference>
<organism evidence="7 8">
    <name type="scientific">Thraustotheca clavata</name>
    <dbReference type="NCBI Taxonomy" id="74557"/>
    <lineage>
        <taxon>Eukaryota</taxon>
        <taxon>Sar</taxon>
        <taxon>Stramenopiles</taxon>
        <taxon>Oomycota</taxon>
        <taxon>Saprolegniomycetes</taxon>
        <taxon>Saprolegniales</taxon>
        <taxon>Achlyaceae</taxon>
        <taxon>Thraustotheca</taxon>
    </lineage>
</organism>
<dbReference type="SMART" id="SM01026">
    <property type="entry name" value="Beach"/>
    <property type="match status" value="1"/>
</dbReference>
<name>A0A1V9YX62_9STRA</name>
<keyword evidence="1 3" id="KW-0853">WD repeat</keyword>
<dbReference type="SUPFAM" id="SSF81837">
    <property type="entry name" value="BEACH domain"/>
    <property type="match status" value="1"/>
</dbReference>
<dbReference type="FunFam" id="1.10.1540.10:FF:000002">
    <property type="entry name" value="WD repeat and FYVE domain containing 3"/>
    <property type="match status" value="1"/>
</dbReference>
<dbReference type="PROSITE" id="PS00678">
    <property type="entry name" value="WD_REPEATS_1"/>
    <property type="match status" value="1"/>
</dbReference>
<dbReference type="InterPro" id="IPR015943">
    <property type="entry name" value="WD40/YVTN_repeat-like_dom_sf"/>
</dbReference>
<dbReference type="PROSITE" id="PS51783">
    <property type="entry name" value="PH_BEACH"/>
    <property type="match status" value="1"/>
</dbReference>
<dbReference type="CDD" id="cd06071">
    <property type="entry name" value="Beach"/>
    <property type="match status" value="1"/>
</dbReference>
<dbReference type="Pfam" id="PF02138">
    <property type="entry name" value="Beach"/>
    <property type="match status" value="1"/>
</dbReference>
<feature type="repeat" description="WD" evidence="3">
    <location>
        <begin position="2187"/>
        <end position="2228"/>
    </location>
</feature>
<dbReference type="Pfam" id="PF00400">
    <property type="entry name" value="WD40"/>
    <property type="match status" value="2"/>
</dbReference>
<dbReference type="InterPro" id="IPR036372">
    <property type="entry name" value="BEACH_dom_sf"/>
</dbReference>
<dbReference type="Gene3D" id="1.10.1540.10">
    <property type="entry name" value="BEACH domain"/>
    <property type="match status" value="1"/>
</dbReference>
<dbReference type="InterPro" id="IPR001680">
    <property type="entry name" value="WD40_rpt"/>
</dbReference>
<reference evidence="7 8" key="1">
    <citation type="journal article" date="2014" name="Genome Biol. Evol.">
        <title>The secreted proteins of Achlya hypogyna and Thraustotheca clavata identify the ancestral oomycete secretome and reveal gene acquisitions by horizontal gene transfer.</title>
        <authorList>
            <person name="Misner I."/>
            <person name="Blouin N."/>
            <person name="Leonard G."/>
            <person name="Richards T.A."/>
            <person name="Lane C.E."/>
        </authorList>
    </citation>
    <scope>NUCLEOTIDE SEQUENCE [LARGE SCALE GENOMIC DNA]</scope>
    <source>
        <strain evidence="7 8">ATCC 34112</strain>
    </source>
</reference>
<protein>
    <recommendedName>
        <fullName evidence="9">BEACH domain-containing protein</fullName>
    </recommendedName>
</protein>
<dbReference type="PANTHER" id="PTHR46108">
    <property type="entry name" value="BLUE CHEESE"/>
    <property type="match status" value="1"/>
</dbReference>
<evidence type="ECO:0000256" key="4">
    <source>
        <dbReference type="SAM" id="MobiDB-lite"/>
    </source>
</evidence>
<dbReference type="STRING" id="74557.A0A1V9YX62"/>
<dbReference type="PROSITE" id="PS50197">
    <property type="entry name" value="BEACH"/>
    <property type="match status" value="1"/>
</dbReference>
<evidence type="ECO:0000256" key="1">
    <source>
        <dbReference type="ARBA" id="ARBA00022574"/>
    </source>
</evidence>
<evidence type="ECO:0000313" key="7">
    <source>
        <dbReference type="EMBL" id="OQR90292.1"/>
    </source>
</evidence>
<dbReference type="EMBL" id="JNBS01002560">
    <property type="protein sequence ID" value="OQR90292.1"/>
    <property type="molecule type" value="Genomic_DNA"/>
</dbReference>